<dbReference type="PROSITE" id="PS50110">
    <property type="entry name" value="RESPONSE_REGULATORY"/>
    <property type="match status" value="1"/>
</dbReference>
<keyword evidence="1" id="KW-0597">Phosphoprotein</keyword>
<dbReference type="AlphaFoldDB" id="A0A517NYJ0"/>
<dbReference type="InterPro" id="IPR037522">
    <property type="entry name" value="HD_GYP_dom"/>
</dbReference>
<dbReference type="EMBL" id="CP036526">
    <property type="protein sequence ID" value="QDT12185.1"/>
    <property type="molecule type" value="Genomic_DNA"/>
</dbReference>
<dbReference type="Pfam" id="PF00072">
    <property type="entry name" value="Response_reg"/>
    <property type="match status" value="1"/>
</dbReference>
<evidence type="ECO:0000259" key="3">
    <source>
        <dbReference type="PROSITE" id="PS51831"/>
    </source>
</evidence>
<dbReference type="InterPro" id="IPR003607">
    <property type="entry name" value="HD/PDEase_dom"/>
</dbReference>
<gene>
    <name evidence="5" type="primary">rpfG_5</name>
    <name evidence="5" type="ORF">K239x_41940</name>
</gene>
<reference evidence="5 6" key="1">
    <citation type="submission" date="2019-02" db="EMBL/GenBank/DDBJ databases">
        <title>Deep-cultivation of Planctomycetes and their phenomic and genomic characterization uncovers novel biology.</title>
        <authorList>
            <person name="Wiegand S."/>
            <person name="Jogler M."/>
            <person name="Boedeker C."/>
            <person name="Pinto D."/>
            <person name="Vollmers J."/>
            <person name="Rivas-Marin E."/>
            <person name="Kohn T."/>
            <person name="Peeters S.H."/>
            <person name="Heuer A."/>
            <person name="Rast P."/>
            <person name="Oberbeckmann S."/>
            <person name="Bunk B."/>
            <person name="Jeske O."/>
            <person name="Meyerdierks A."/>
            <person name="Storesund J.E."/>
            <person name="Kallscheuer N."/>
            <person name="Luecker S."/>
            <person name="Lage O.M."/>
            <person name="Pohl T."/>
            <person name="Merkel B.J."/>
            <person name="Hornburger P."/>
            <person name="Mueller R.-W."/>
            <person name="Bruemmer F."/>
            <person name="Labrenz M."/>
            <person name="Spormann A.M."/>
            <person name="Op den Camp H."/>
            <person name="Overmann J."/>
            <person name="Amann R."/>
            <person name="Jetten M.S.M."/>
            <person name="Mascher T."/>
            <person name="Medema M.H."/>
            <person name="Devos D.P."/>
            <person name="Kaster A.-K."/>
            <person name="Ovreas L."/>
            <person name="Rohde M."/>
            <person name="Galperin M.Y."/>
            <person name="Jogler C."/>
        </authorList>
    </citation>
    <scope>NUCLEOTIDE SEQUENCE [LARGE SCALE GENOMIC DNA]</scope>
    <source>
        <strain evidence="5 6">K23_9</strain>
    </source>
</reference>
<dbReference type="SMART" id="SM00471">
    <property type="entry name" value="HDc"/>
    <property type="match status" value="1"/>
</dbReference>
<evidence type="ECO:0000259" key="2">
    <source>
        <dbReference type="PROSITE" id="PS50110"/>
    </source>
</evidence>
<dbReference type="GO" id="GO:0000160">
    <property type="term" value="P:phosphorelay signal transduction system"/>
    <property type="evidence" value="ECO:0007669"/>
    <property type="project" value="InterPro"/>
</dbReference>
<dbReference type="PROSITE" id="PS51832">
    <property type="entry name" value="HD_GYP"/>
    <property type="match status" value="1"/>
</dbReference>
<feature type="domain" description="HD" evidence="3">
    <location>
        <begin position="172"/>
        <end position="319"/>
    </location>
</feature>
<dbReference type="Pfam" id="PF13487">
    <property type="entry name" value="HD_5"/>
    <property type="match status" value="1"/>
</dbReference>
<dbReference type="EC" id="3.1.4.52" evidence="5"/>
<dbReference type="CDD" id="cd00077">
    <property type="entry name" value="HDc"/>
    <property type="match status" value="1"/>
</dbReference>
<dbReference type="GO" id="GO:0071111">
    <property type="term" value="F:cyclic-guanylate-specific phosphodiesterase activity"/>
    <property type="evidence" value="ECO:0007669"/>
    <property type="project" value="UniProtKB-EC"/>
</dbReference>
<dbReference type="Proteomes" id="UP000319817">
    <property type="component" value="Chromosome"/>
</dbReference>
<protein>
    <submittedName>
        <fullName evidence="5">Cyclic di-GMP phosphodiesterase response regulator RpfG</fullName>
        <ecNumber evidence="5">3.1.4.52</ecNumber>
    </submittedName>
</protein>
<organism evidence="5 6">
    <name type="scientific">Stieleria marina</name>
    <dbReference type="NCBI Taxonomy" id="1930275"/>
    <lineage>
        <taxon>Bacteria</taxon>
        <taxon>Pseudomonadati</taxon>
        <taxon>Planctomycetota</taxon>
        <taxon>Planctomycetia</taxon>
        <taxon>Pirellulales</taxon>
        <taxon>Pirellulaceae</taxon>
        <taxon>Stieleria</taxon>
    </lineage>
</organism>
<dbReference type="RefSeq" id="WP_145419898.1">
    <property type="nucleotide sequence ID" value="NZ_CP036526.1"/>
</dbReference>
<dbReference type="InterPro" id="IPR001789">
    <property type="entry name" value="Sig_transdc_resp-reg_receiver"/>
</dbReference>
<dbReference type="PANTHER" id="PTHR45228:SF1">
    <property type="entry name" value="CYCLIC DI-GMP PHOSPHODIESTERASE TM_0186"/>
    <property type="match status" value="1"/>
</dbReference>
<proteinExistence type="predicted"/>
<dbReference type="InterPro" id="IPR006674">
    <property type="entry name" value="HD_domain"/>
</dbReference>
<evidence type="ECO:0000313" key="5">
    <source>
        <dbReference type="EMBL" id="QDT12185.1"/>
    </source>
</evidence>
<keyword evidence="6" id="KW-1185">Reference proteome</keyword>
<name>A0A517NYJ0_9BACT</name>
<evidence type="ECO:0000259" key="4">
    <source>
        <dbReference type="PROSITE" id="PS51832"/>
    </source>
</evidence>
<dbReference type="Gene3D" id="1.10.3210.10">
    <property type="entry name" value="Hypothetical protein af1432"/>
    <property type="match status" value="1"/>
</dbReference>
<dbReference type="SUPFAM" id="SSF52172">
    <property type="entry name" value="CheY-like"/>
    <property type="match status" value="1"/>
</dbReference>
<evidence type="ECO:0000256" key="1">
    <source>
        <dbReference type="PROSITE-ProRule" id="PRU00169"/>
    </source>
</evidence>
<feature type="modified residue" description="4-aspartylphosphate" evidence="1">
    <location>
        <position position="56"/>
    </location>
</feature>
<dbReference type="Gene3D" id="3.40.50.2300">
    <property type="match status" value="1"/>
</dbReference>
<dbReference type="OrthoDB" id="9759601at2"/>
<dbReference type="InterPro" id="IPR011006">
    <property type="entry name" value="CheY-like_superfamily"/>
</dbReference>
<feature type="domain" description="HD-GYP" evidence="4">
    <location>
        <begin position="150"/>
        <end position="370"/>
    </location>
</feature>
<dbReference type="InterPro" id="IPR052020">
    <property type="entry name" value="Cyclic_di-GMP/3'3'-cGAMP_PDE"/>
</dbReference>
<dbReference type="PROSITE" id="PS51831">
    <property type="entry name" value="HD"/>
    <property type="match status" value="1"/>
</dbReference>
<dbReference type="SMART" id="SM00448">
    <property type="entry name" value="REC"/>
    <property type="match status" value="1"/>
</dbReference>
<accession>A0A517NYJ0</accession>
<dbReference type="PANTHER" id="PTHR45228">
    <property type="entry name" value="CYCLIC DI-GMP PHOSPHODIESTERASE TM_0186-RELATED"/>
    <property type="match status" value="1"/>
</dbReference>
<keyword evidence="5" id="KW-0378">Hydrolase</keyword>
<feature type="domain" description="Response regulatory" evidence="2">
    <location>
        <begin position="5"/>
        <end position="123"/>
    </location>
</feature>
<dbReference type="SUPFAM" id="SSF109604">
    <property type="entry name" value="HD-domain/PDEase-like"/>
    <property type="match status" value="1"/>
</dbReference>
<sequence>MSLQRILFVDDEPNVLRAYDRSLRKFAGGWHLSFETDPLNAWNRIQNESFDTVVSDVRMPGLTGLELLKLVKNDAKVHDLPVIIVTGEADKGLKQQALDMDAADLLNKPVQLEDLVARVRNALRIKGYADQLKESNELLERRVAERTLELEASRVDILWRLWKAAEFRDEETGNHVLRVGSYSRVLARALGKDADFCDTLFLAAPLHDIGKIGVSDAVLLKPGKLNEEEWAEMQTHCEKGVAILSDQARSNFLAAECVDSSIGRAVACRATNPVIEMATVIAATHHEKWDGNGYPNGLSGMDIPLAGRIVAIADVYDALRSRRCYKEPFSRERSLSILREGSGSHFDPNVVDAFFDSFPEIVAIENGLTDDAQEEPIPPCESSTVAGAFSGGCLQTTEISTEMGSTES</sequence>
<evidence type="ECO:0000313" key="6">
    <source>
        <dbReference type="Proteomes" id="UP000319817"/>
    </source>
</evidence>